<dbReference type="GO" id="GO:0098808">
    <property type="term" value="F:mRNA cap binding"/>
    <property type="evidence" value="ECO:0007669"/>
    <property type="project" value="UniProtKB-UniRule"/>
</dbReference>
<evidence type="ECO:0000313" key="12">
    <source>
        <dbReference type="Proteomes" id="UP001283341"/>
    </source>
</evidence>
<comment type="domain">
    <text evidence="8">The RNA gate region regulates mRNA cap recognition to prevent promiscuous mRNA-binding before assembly of eif3d into the full eukaryotic translation initiation factor 3 (eIF-3) complex.</text>
</comment>
<feature type="compositionally biased region" description="Acidic residues" evidence="9">
    <location>
        <begin position="745"/>
        <end position="758"/>
    </location>
</feature>
<feature type="compositionally biased region" description="Basic and acidic residues" evidence="9">
    <location>
        <begin position="660"/>
        <end position="683"/>
    </location>
</feature>
<keyword evidence="5 8" id="KW-0648">Protein biosynthesis</keyword>
<feature type="compositionally biased region" description="Basic and acidic residues" evidence="9">
    <location>
        <begin position="917"/>
        <end position="926"/>
    </location>
</feature>
<feature type="domain" description="DNA repair metallo-beta-lactamase" evidence="10">
    <location>
        <begin position="1311"/>
        <end position="1471"/>
    </location>
</feature>
<feature type="compositionally biased region" description="Basic and acidic residues" evidence="9">
    <location>
        <begin position="805"/>
        <end position="814"/>
    </location>
</feature>
<dbReference type="PANTHER" id="PTHR12399">
    <property type="entry name" value="EUKARYOTIC TRANSLATION INITIATION FACTOR 3 SUBUNIT 7"/>
    <property type="match status" value="1"/>
</dbReference>
<dbReference type="Gene3D" id="3.60.15.10">
    <property type="entry name" value="Ribonuclease Z/Hydroxyacylglutathione hydrolase-like"/>
    <property type="match status" value="1"/>
</dbReference>
<keyword evidence="2 8" id="KW-0396">Initiation factor</keyword>
<keyword evidence="7" id="KW-0539">Nucleus</keyword>
<feature type="region of interest" description="Disordered" evidence="9">
    <location>
        <begin position="797"/>
        <end position="818"/>
    </location>
</feature>
<dbReference type="GO" id="GO:0002191">
    <property type="term" value="P:cap-dependent translational initiation"/>
    <property type="evidence" value="ECO:0007669"/>
    <property type="project" value="UniProtKB-UniRule"/>
</dbReference>
<dbReference type="Pfam" id="PF07522">
    <property type="entry name" value="DRMBL"/>
    <property type="match status" value="1"/>
</dbReference>
<dbReference type="Pfam" id="PF05091">
    <property type="entry name" value="eIF-3_zeta"/>
    <property type="match status" value="1"/>
</dbReference>
<feature type="region of interest" description="Disordered" evidence="9">
    <location>
        <begin position="900"/>
        <end position="928"/>
    </location>
</feature>
<evidence type="ECO:0000256" key="8">
    <source>
        <dbReference type="HAMAP-Rule" id="MF_03003"/>
    </source>
</evidence>
<evidence type="ECO:0000313" key="11">
    <source>
        <dbReference type="EMBL" id="KAK3330791.1"/>
    </source>
</evidence>
<feature type="region of interest" description="Disordered" evidence="9">
    <location>
        <begin position="121"/>
        <end position="182"/>
    </location>
</feature>
<evidence type="ECO:0000256" key="6">
    <source>
        <dbReference type="ARBA" id="ARBA00023204"/>
    </source>
</evidence>
<dbReference type="GO" id="GO:0033290">
    <property type="term" value="C:eukaryotic 48S preinitiation complex"/>
    <property type="evidence" value="ECO:0007669"/>
    <property type="project" value="UniProtKB-UniRule"/>
</dbReference>
<proteinExistence type="inferred from homology"/>
<dbReference type="GO" id="GO:0001732">
    <property type="term" value="P:formation of cytoplasmic translation initiation complex"/>
    <property type="evidence" value="ECO:0007669"/>
    <property type="project" value="UniProtKB-UniRule"/>
</dbReference>
<evidence type="ECO:0000256" key="5">
    <source>
        <dbReference type="ARBA" id="ARBA00022917"/>
    </source>
</evidence>
<keyword evidence="1 8" id="KW-0963">Cytoplasm</keyword>
<dbReference type="GO" id="GO:0003743">
    <property type="term" value="F:translation initiation factor activity"/>
    <property type="evidence" value="ECO:0007669"/>
    <property type="project" value="UniProtKB-UniRule"/>
</dbReference>
<comment type="subcellular location">
    <subcellularLocation>
        <location evidence="8">Cytoplasm</location>
    </subcellularLocation>
</comment>
<sequence length="1532" mass="167934">MANPTLGKSSLIDLIESLPELGATWGPPVTSETTLNGVPYAPYSKGDKLGRMADWTDSKDGRDGRGGRQQYNRNYRDQQVYGAGSASLFAAPVAEDESSFSVVSNVRDSTKTRFGRGAVFTRGRGQRGGRGDARAGGRQQFQRTGGRGGGQQYGGGYDGGRGGGRGGNQGRGGRRFGWKDYDKPTRNRDASINIKADWKLLEEIDYNRLSKLNLETDEGEDIDSYGFLYYYDRSYDKQPVKSAERKLTALDRAAYNVTTSSDPVIQELADKDEATIFATDNILSMLMCSTRSVYSWDIVIVRQGNKIFLDKRDNAALDMVTVNENAADAPLEASEGSKDGINQPGALAEEATYINHNFSNQVVLESESQKVEMQHENPFYSASDETAPPASKAYKYRRFDLSTNDEEPMYLVVRTELDAVQKNAISGEDQFVTVHALNEFDNKAQGSGGALDWRTKLVSQRGAVVATEMKNNSCKLARWTVQSILAKADVMKLGFVSRANPKNNDKHIVLGVVGWKPRDFANQMNLQLSNGWGIVRTIADMCLKREDGKFILVKDPNKNMLRLYEVPASSFDDDADEAPEVVEEAEAEEKLKTPAAARRTQTKITGFTTTNPPKSASKPKTRPNGNILSYFKKAEVVDETLFIGGGVVVEDDEDDIYGTDDLRSGKNGSKEEEKRFNEIDEPVKRRRVSPSHDARDGGAAAVDDQGLVATPAVHPTTKGGNQQCRQQSAANKNNNKKKRNPFLDDSSEGEGSGDDVDGEEKRGTTTVPNTNGHHNHKLTAAAVEGLAFRGFLPPLLRQQTSGMGNRRDEGHGEEQGQDEFADVDLDHFTDEDYDHAFTGGEEFREMRYMREQARLEAQEDNSYEQYLDEEDSLMEESCPICNGSLAGVGESQATEHVNACLDGKPTSLPKSSATRPPPDEEQKDVVDAPGIGKRFAKAALPWPGQAIPFNLGGSSSEAGGGGSGSAFTKLMSSHAEDAAWATAAAAEHSSRGKQAYKRTCPFYKIMPGMSICVDAFRYGAIEGCKAYFLSHFHSDHYIGLTANWTHGPIYCSKVTGSLVKSNLKTAAKYVVELEFDDKVAVPDTNGVFVTMVPANHCPGSSLFLFEKTVGQKTQRILHCGDFRACPAHIAHPVLRPNLFDSVSGTIRQQKIDVCYLDTTYLNPRYSFPPQDDVIRACAELCVALNDGLLTDDEERWNSLLRSREGGAPVGLDSVSKYFVSAETGRKNAPSEQPPGRRNKKNIDHDDNDTPSNAFSAIQNNKHTPKNRLLVVCGTYSIGKERICKAIAQALKTKIFASPAKIRICQQLNDPELAALMTSDPREAQVHMQMLMEIRAETLAEYLELHSASGGFSRIVGFRPSGWNYRPGSSSLSIPSTGPAAAAADKFCGGAVSGKSTVSANLAPASVPSPHLLHGNGWRTRFSPHDLVPQRGSNKEAMCFGVPYSEHSSFRELALFLMALRIDKVVPTVNVGSEQSRRRMKGWTDRWLAERRRGGVVNVLIEDEAVIDPKGGEEKKEVVLWEGKDGRGGGVYW</sequence>
<keyword evidence="6" id="KW-0234">DNA repair</keyword>
<dbReference type="GO" id="GO:0016282">
    <property type="term" value="C:eukaryotic 43S preinitiation complex"/>
    <property type="evidence" value="ECO:0007669"/>
    <property type="project" value="UniProtKB-UniRule"/>
</dbReference>
<dbReference type="SUPFAM" id="SSF56281">
    <property type="entry name" value="Metallo-hydrolase/oxidoreductase"/>
    <property type="match status" value="1"/>
</dbReference>
<keyword evidence="3" id="KW-0227">DNA damage</keyword>
<evidence type="ECO:0000259" key="10">
    <source>
        <dbReference type="Pfam" id="PF07522"/>
    </source>
</evidence>
<reference evidence="11" key="2">
    <citation type="submission" date="2023-06" db="EMBL/GenBank/DDBJ databases">
        <authorList>
            <consortium name="Lawrence Berkeley National Laboratory"/>
            <person name="Haridas S."/>
            <person name="Hensen N."/>
            <person name="Bonometti L."/>
            <person name="Westerberg I."/>
            <person name="Brannstrom I.O."/>
            <person name="Guillou S."/>
            <person name="Cros-Aarteil S."/>
            <person name="Calhoun S."/>
            <person name="Kuo A."/>
            <person name="Mondo S."/>
            <person name="Pangilinan J."/>
            <person name="Riley R."/>
            <person name="Labutti K."/>
            <person name="Andreopoulos B."/>
            <person name="Lipzen A."/>
            <person name="Chen C."/>
            <person name="Yanf M."/>
            <person name="Daum C."/>
            <person name="Ng V."/>
            <person name="Clum A."/>
            <person name="Steindorff A."/>
            <person name="Ohm R."/>
            <person name="Martin F."/>
            <person name="Silar P."/>
            <person name="Natvig D."/>
            <person name="Lalanne C."/>
            <person name="Gautier V."/>
            <person name="Ament-Velasquez S.L."/>
            <person name="Kruys A."/>
            <person name="Hutchinson M.I."/>
            <person name="Powell A.J."/>
            <person name="Barry K."/>
            <person name="Miller A.N."/>
            <person name="Grigoriev I.V."/>
            <person name="Debuchy R."/>
            <person name="Gladieux P."/>
            <person name="Thoren M.H."/>
            <person name="Johannesson H."/>
        </authorList>
    </citation>
    <scope>NUCLEOTIDE SEQUENCE</scope>
    <source>
        <strain evidence="11">CBS 118394</strain>
    </source>
</reference>
<dbReference type="Gene3D" id="3.40.50.12650">
    <property type="match status" value="1"/>
</dbReference>
<dbReference type="PANTHER" id="PTHR12399:SF0">
    <property type="entry name" value="EUKARYOTIC TRANSLATION INITIATION FACTOR 3 SUBUNIT D"/>
    <property type="match status" value="1"/>
</dbReference>
<feature type="region of interest" description="Disordered" evidence="9">
    <location>
        <begin position="1222"/>
        <end position="1258"/>
    </location>
</feature>
<dbReference type="Proteomes" id="UP001283341">
    <property type="component" value="Unassembled WGS sequence"/>
</dbReference>
<evidence type="ECO:0000256" key="1">
    <source>
        <dbReference type="ARBA" id="ARBA00022490"/>
    </source>
</evidence>
<gene>
    <name evidence="11" type="ORF">B0H66DRAFT_579920</name>
</gene>
<feature type="region of interest" description="Disordered" evidence="9">
    <location>
        <begin position="604"/>
        <end position="625"/>
    </location>
</feature>
<dbReference type="InterPro" id="IPR011084">
    <property type="entry name" value="DRMBL"/>
</dbReference>
<feature type="compositionally biased region" description="Gly residues" evidence="9">
    <location>
        <begin position="145"/>
        <end position="171"/>
    </location>
</feature>
<feature type="compositionally biased region" description="Basic and acidic residues" evidence="9">
    <location>
        <begin position="46"/>
        <end position="66"/>
    </location>
</feature>
<feature type="region of interest" description="Disordered" evidence="9">
    <location>
        <begin position="46"/>
        <end position="71"/>
    </location>
</feature>
<dbReference type="HAMAP" id="MF_03003">
    <property type="entry name" value="eIF3d"/>
    <property type="match status" value="1"/>
</dbReference>
<dbReference type="FunFam" id="3.60.15.10:FF:000038">
    <property type="entry name" value="DNA cross-link repair protein pso2/snm1"/>
    <property type="match status" value="1"/>
</dbReference>
<evidence type="ECO:0000256" key="2">
    <source>
        <dbReference type="ARBA" id="ARBA00022540"/>
    </source>
</evidence>
<evidence type="ECO:0000256" key="9">
    <source>
        <dbReference type="SAM" id="MobiDB-lite"/>
    </source>
</evidence>
<organism evidence="11 12">
    <name type="scientific">Apodospora peruviana</name>
    <dbReference type="NCBI Taxonomy" id="516989"/>
    <lineage>
        <taxon>Eukaryota</taxon>
        <taxon>Fungi</taxon>
        <taxon>Dikarya</taxon>
        <taxon>Ascomycota</taxon>
        <taxon>Pezizomycotina</taxon>
        <taxon>Sordariomycetes</taxon>
        <taxon>Sordariomycetidae</taxon>
        <taxon>Sordariales</taxon>
        <taxon>Lasiosphaeriaceae</taxon>
        <taxon>Apodospora</taxon>
    </lineage>
</organism>
<evidence type="ECO:0000256" key="4">
    <source>
        <dbReference type="ARBA" id="ARBA00022884"/>
    </source>
</evidence>
<feature type="compositionally biased region" description="Polar residues" evidence="9">
    <location>
        <begin position="1249"/>
        <end position="1258"/>
    </location>
</feature>
<comment type="function">
    <text evidence="8">mRNA cap-binding component of the eukaryotic translation initiation factor 3 (eIF-3) complex, which is involved in protein synthesis of a specialized repertoire of mRNAs and, together with other initiation factors, stimulates binding of mRNA and methionyl-tRNAi to the 40S ribosome. The eIF-3 complex specifically targets and initiates translation of a subset of mRNAs involved in cell proliferation. In the eIF-3 complex, eif3d specifically recognizes and binds the 7-methylguanosine cap of a subset of mRNAs.</text>
</comment>
<evidence type="ECO:0000256" key="7">
    <source>
        <dbReference type="ARBA" id="ARBA00023242"/>
    </source>
</evidence>
<dbReference type="CDD" id="cd16273">
    <property type="entry name" value="SNM1A-1C-like_MBL-fold"/>
    <property type="match status" value="1"/>
</dbReference>
<protein>
    <recommendedName>
        <fullName evidence="8">Eukaryotic translation initiation factor 3 subunit D</fullName>
        <shortName evidence="8">eIF3d</shortName>
    </recommendedName>
</protein>
<dbReference type="InterPro" id="IPR007783">
    <property type="entry name" value="eIF3d"/>
</dbReference>
<accession>A0AAE0IT36</accession>
<comment type="similarity">
    <text evidence="8">Belongs to the eIF-3 subunit D family.</text>
</comment>
<feature type="region of interest" description="RNA gate" evidence="8">
    <location>
        <begin position="316"/>
        <end position="330"/>
    </location>
</feature>
<evidence type="ECO:0000256" key="3">
    <source>
        <dbReference type="ARBA" id="ARBA00022763"/>
    </source>
</evidence>
<feature type="region of interest" description="Disordered" evidence="9">
    <location>
        <begin position="656"/>
        <end position="775"/>
    </location>
</feature>
<comment type="caution">
    <text evidence="11">The sequence shown here is derived from an EMBL/GenBank/DDBJ whole genome shotgun (WGS) entry which is preliminary data.</text>
</comment>
<name>A0AAE0IT36_9PEZI</name>
<feature type="compositionally biased region" description="Polar residues" evidence="9">
    <location>
        <begin position="604"/>
        <end position="614"/>
    </location>
</feature>
<comment type="subunit">
    <text evidence="8">Component of the eukaryotic translation initiation factor 3 (eIF-3) complex.</text>
</comment>
<keyword evidence="4" id="KW-0694">RNA-binding</keyword>
<dbReference type="GO" id="GO:0006281">
    <property type="term" value="P:DNA repair"/>
    <property type="evidence" value="ECO:0007669"/>
    <property type="project" value="UniProtKB-KW"/>
</dbReference>
<dbReference type="GO" id="GO:0005852">
    <property type="term" value="C:eukaryotic translation initiation factor 3 complex"/>
    <property type="evidence" value="ECO:0007669"/>
    <property type="project" value="UniProtKB-UniRule"/>
</dbReference>
<reference evidence="11" key="1">
    <citation type="journal article" date="2023" name="Mol. Phylogenet. Evol.">
        <title>Genome-scale phylogeny and comparative genomics of the fungal order Sordariales.</title>
        <authorList>
            <person name="Hensen N."/>
            <person name="Bonometti L."/>
            <person name="Westerberg I."/>
            <person name="Brannstrom I.O."/>
            <person name="Guillou S."/>
            <person name="Cros-Aarteil S."/>
            <person name="Calhoun S."/>
            <person name="Haridas S."/>
            <person name="Kuo A."/>
            <person name="Mondo S."/>
            <person name="Pangilinan J."/>
            <person name="Riley R."/>
            <person name="LaButti K."/>
            <person name="Andreopoulos B."/>
            <person name="Lipzen A."/>
            <person name="Chen C."/>
            <person name="Yan M."/>
            <person name="Daum C."/>
            <person name="Ng V."/>
            <person name="Clum A."/>
            <person name="Steindorff A."/>
            <person name="Ohm R.A."/>
            <person name="Martin F."/>
            <person name="Silar P."/>
            <person name="Natvig D.O."/>
            <person name="Lalanne C."/>
            <person name="Gautier V."/>
            <person name="Ament-Velasquez S.L."/>
            <person name="Kruys A."/>
            <person name="Hutchinson M.I."/>
            <person name="Powell A.J."/>
            <person name="Barry K."/>
            <person name="Miller A.N."/>
            <person name="Grigoriev I.V."/>
            <person name="Debuchy R."/>
            <person name="Gladieux P."/>
            <person name="Hiltunen Thoren M."/>
            <person name="Johannesson H."/>
        </authorList>
    </citation>
    <scope>NUCLEOTIDE SEQUENCE</scope>
    <source>
        <strain evidence="11">CBS 118394</strain>
    </source>
</reference>
<dbReference type="EMBL" id="JAUEDM010000001">
    <property type="protein sequence ID" value="KAK3330791.1"/>
    <property type="molecule type" value="Genomic_DNA"/>
</dbReference>
<feature type="compositionally biased region" description="Polar residues" evidence="9">
    <location>
        <begin position="718"/>
        <end position="730"/>
    </location>
</feature>
<feature type="compositionally biased region" description="Low complexity" evidence="9">
    <location>
        <begin position="697"/>
        <end position="706"/>
    </location>
</feature>
<dbReference type="InterPro" id="IPR036866">
    <property type="entry name" value="RibonucZ/Hydroxyglut_hydro"/>
</dbReference>
<keyword evidence="12" id="KW-1185">Reference proteome</keyword>